<keyword evidence="4 7" id="KW-0413">Isomerase</keyword>
<dbReference type="SFLD" id="SFLDS00001">
    <property type="entry name" value="Enolase"/>
    <property type="match status" value="1"/>
</dbReference>
<feature type="active site" description="Proton acceptor; specific for (S)-substrate epimerization" evidence="5">
    <location>
        <position position="268"/>
    </location>
</feature>
<dbReference type="Proteomes" id="UP000181728">
    <property type="component" value="Unassembled WGS sequence"/>
</dbReference>
<dbReference type="Proteomes" id="UP000294726">
    <property type="component" value="Chromosome"/>
</dbReference>
<evidence type="ECO:0000256" key="1">
    <source>
        <dbReference type="ARBA" id="ARBA00008031"/>
    </source>
</evidence>
<accession>A0A6N4A7E6</accession>
<evidence type="ECO:0000256" key="2">
    <source>
        <dbReference type="ARBA" id="ARBA00022723"/>
    </source>
</evidence>
<keyword evidence="2 6" id="KW-0479">Metal-binding</keyword>
<evidence type="ECO:0000259" key="8">
    <source>
        <dbReference type="SMART" id="SM00922"/>
    </source>
</evidence>
<dbReference type="GO" id="GO:0016855">
    <property type="term" value="F:racemase and epimerase activity, acting on amino acids and derivatives"/>
    <property type="evidence" value="ECO:0007669"/>
    <property type="project" value="UniProtKB-UniRule"/>
</dbReference>
<dbReference type="SMART" id="SM00922">
    <property type="entry name" value="MR_MLE"/>
    <property type="match status" value="1"/>
</dbReference>
<organism evidence="9 11">
    <name type="scientific">Oenococcus oeni</name>
    <name type="common">Leuconostoc oenos</name>
    <dbReference type="NCBI Taxonomy" id="1247"/>
    <lineage>
        <taxon>Bacteria</taxon>
        <taxon>Bacillati</taxon>
        <taxon>Bacillota</taxon>
        <taxon>Bacilli</taxon>
        <taxon>Lactobacillales</taxon>
        <taxon>Lactobacillaceae</taxon>
        <taxon>Oenococcus</taxon>
    </lineage>
</organism>
<feature type="domain" description="Mandelate racemase/muconate lactonizing enzyme C-terminal" evidence="8">
    <location>
        <begin position="142"/>
        <end position="240"/>
    </location>
</feature>
<dbReference type="InterPro" id="IPR034603">
    <property type="entry name" value="Dipeptide_epimerase"/>
</dbReference>
<gene>
    <name evidence="10" type="primary">ykfB</name>
    <name evidence="9" type="ORF">ATX59_05180</name>
    <name evidence="10" type="ORF">OENI_1055</name>
</gene>
<protein>
    <recommendedName>
        <fullName evidence="7">Dipeptide epimerase</fullName>
        <ecNumber evidence="7">5.1.1.-</ecNumber>
    </recommendedName>
</protein>
<proteinExistence type="inferred from homology"/>
<dbReference type="InterPro" id="IPR029065">
    <property type="entry name" value="Enolase_C-like"/>
</dbReference>
<evidence type="ECO:0000313" key="10">
    <source>
        <dbReference type="EMBL" id="VDB98290.1"/>
    </source>
</evidence>
<feature type="binding site" evidence="6">
    <location>
        <position position="191"/>
    </location>
    <ligand>
        <name>Mg(2+)</name>
        <dbReference type="ChEBI" id="CHEBI:18420"/>
    </ligand>
</feature>
<feature type="active site" description="Proton acceptor; specific for (R)-substrate epimerization" evidence="5">
    <location>
        <position position="163"/>
    </location>
</feature>
<dbReference type="InterPro" id="IPR013341">
    <property type="entry name" value="Mandelate_racemase_N_dom"/>
</dbReference>
<dbReference type="GO" id="GO:0046872">
    <property type="term" value="F:metal ion binding"/>
    <property type="evidence" value="ECO:0007669"/>
    <property type="project" value="UniProtKB-KW"/>
</dbReference>
<dbReference type="SUPFAM" id="SSF51604">
    <property type="entry name" value="Enolase C-terminal domain-like"/>
    <property type="match status" value="1"/>
</dbReference>
<evidence type="ECO:0000313" key="11">
    <source>
        <dbReference type="Proteomes" id="UP000181728"/>
    </source>
</evidence>
<dbReference type="EMBL" id="MLOK01000039">
    <property type="protein sequence ID" value="OIM21171.1"/>
    <property type="molecule type" value="Genomic_DNA"/>
</dbReference>
<reference evidence="9 11" key="1">
    <citation type="journal article" date="2016" name="BMC Genomics">
        <title>Consensus pan-genome assembly of the specialised wine bacterium Oenococcus oeni.</title>
        <authorList>
            <person name="Sternes P.R."/>
            <person name="Borneman A.R."/>
        </authorList>
    </citation>
    <scope>NUCLEOTIDE SEQUENCE [LARGE SCALE GENOMIC DNA]</scope>
    <source>
        <strain evidence="9 11">AWRIB661</strain>
    </source>
</reference>
<dbReference type="InterPro" id="IPR029017">
    <property type="entry name" value="Enolase-like_N"/>
</dbReference>
<dbReference type="Gene3D" id="3.30.390.10">
    <property type="entry name" value="Enolase-like, N-terminal domain"/>
    <property type="match status" value="1"/>
</dbReference>
<evidence type="ECO:0000256" key="3">
    <source>
        <dbReference type="ARBA" id="ARBA00022842"/>
    </source>
</evidence>
<evidence type="ECO:0000256" key="6">
    <source>
        <dbReference type="PIRSR" id="PIRSR634603-3"/>
    </source>
</evidence>
<dbReference type="CDD" id="cd03319">
    <property type="entry name" value="L-Ala-DL-Glu_epimerase"/>
    <property type="match status" value="1"/>
</dbReference>
<dbReference type="Pfam" id="PF13378">
    <property type="entry name" value="MR_MLE_C"/>
    <property type="match status" value="1"/>
</dbReference>
<name>A0A6N4A7E6_OENOE</name>
<dbReference type="Gene3D" id="3.20.20.120">
    <property type="entry name" value="Enolase-like C-terminal domain"/>
    <property type="match status" value="1"/>
</dbReference>
<comment type="similarity">
    <text evidence="1 7">Belongs to the mandelate racemase/muconate lactonizing enzyme family.</text>
</comment>
<evidence type="ECO:0000256" key="5">
    <source>
        <dbReference type="PIRSR" id="PIRSR634603-1"/>
    </source>
</evidence>
<comment type="cofactor">
    <cofactor evidence="6 7">
        <name>Mg(2+)</name>
        <dbReference type="ChEBI" id="CHEBI:18420"/>
    </cofactor>
    <text evidence="6 7">Binds 1 Mg(2+) ion per subunit.</text>
</comment>
<dbReference type="PANTHER" id="PTHR48073">
    <property type="entry name" value="O-SUCCINYLBENZOATE SYNTHASE-RELATED"/>
    <property type="match status" value="1"/>
</dbReference>
<dbReference type="SFLD" id="SFLDG00180">
    <property type="entry name" value="muconate_cycloisomerase"/>
    <property type="match status" value="1"/>
</dbReference>
<evidence type="ECO:0000256" key="4">
    <source>
        <dbReference type="ARBA" id="ARBA00023235"/>
    </source>
</evidence>
<evidence type="ECO:0000313" key="12">
    <source>
        <dbReference type="Proteomes" id="UP000294726"/>
    </source>
</evidence>
<evidence type="ECO:0000313" key="9">
    <source>
        <dbReference type="EMBL" id="OIM21171.1"/>
    </source>
</evidence>
<dbReference type="SUPFAM" id="SSF54826">
    <property type="entry name" value="Enolase N-terminal domain-like"/>
    <property type="match status" value="1"/>
</dbReference>
<dbReference type="InterPro" id="IPR036849">
    <property type="entry name" value="Enolase-like_C_sf"/>
</dbReference>
<sequence>MKIVDCKLAHYSVSLKTTFKTALHAQNFANGWIVRLKSEMGNYGYGEAIPSLRVTGDSDASIFGSLKEIIFPAIIGKNFENIGKFDDFVSKLITQNSAARNAVSEGTLDLFIKDEGTNLESFFNLGKGKKVETDYTLSINNELNMLNEAKKLSKKGFSTLKIKLGDDLIEKEVQKLVYLNDHLENISFRIDANQAWNLRGSLRFDQLAFENRLPIETIEQPLPIGFEDEYSYLIGKFHFPIILDESVHEFNDARKLNPGVDFNGYNVKLEKSGGISQAKALLDYSESLDKNTMIGCMIESNIGIAFAAALAKAYPIVKFIDLDSPLMFTDEIFKGWLNDEQTGFSFNSKFVETDALRGLSWQ</sequence>
<dbReference type="Pfam" id="PF02746">
    <property type="entry name" value="MR_MLE_N"/>
    <property type="match status" value="1"/>
</dbReference>
<keyword evidence="3 6" id="KW-0460">Magnesium</keyword>
<dbReference type="EC" id="5.1.1.-" evidence="7"/>
<dbReference type="InterPro" id="IPR013342">
    <property type="entry name" value="Mandelate_racemase_C"/>
</dbReference>
<evidence type="ECO:0000256" key="7">
    <source>
        <dbReference type="RuleBase" id="RU366006"/>
    </source>
</evidence>
<dbReference type="EMBL" id="LR031358">
    <property type="protein sequence ID" value="VDB98290.1"/>
    <property type="molecule type" value="Genomic_DNA"/>
</dbReference>
<dbReference type="RefSeq" id="WP_032818110.1">
    <property type="nucleotide sequence ID" value="NZ_LR031358.1"/>
</dbReference>
<dbReference type="PANTHER" id="PTHR48073:SF2">
    <property type="entry name" value="O-SUCCINYLBENZOATE SYNTHASE"/>
    <property type="match status" value="1"/>
</dbReference>
<reference evidence="10 12" key="2">
    <citation type="submission" date="2018-08" db="EMBL/GenBank/DDBJ databases">
        <authorList>
            <person name="Lorentzen P. G. S. M."/>
        </authorList>
    </citation>
    <scope>NUCLEOTIDE SEQUENCE [LARGE SCALE GENOMIC DNA]</scope>
    <source>
        <strain evidence="10 12">CRBO_1381</strain>
    </source>
</reference>
<feature type="binding site" evidence="6">
    <location>
        <position position="219"/>
    </location>
    <ligand>
        <name>Mg(2+)</name>
        <dbReference type="ChEBI" id="CHEBI:18420"/>
    </ligand>
</feature>
<feature type="binding site" evidence="6">
    <location>
        <position position="244"/>
    </location>
    <ligand>
        <name>Mg(2+)</name>
        <dbReference type="ChEBI" id="CHEBI:18420"/>
    </ligand>
</feature>
<dbReference type="AlphaFoldDB" id="A0A6N4A7E6"/>